<dbReference type="AlphaFoldDB" id="A0ABD1MN77"/>
<feature type="compositionally biased region" description="Low complexity" evidence="1">
    <location>
        <begin position="71"/>
        <end position="82"/>
    </location>
</feature>
<evidence type="ECO:0000313" key="2">
    <source>
        <dbReference type="EMBL" id="KAL2337257.1"/>
    </source>
</evidence>
<reference evidence="2 3" key="1">
    <citation type="submission" date="2024-08" db="EMBL/GenBank/DDBJ databases">
        <title>Insights into the chromosomal genome structure of Flemingia macrophylla.</title>
        <authorList>
            <person name="Ding Y."/>
            <person name="Zhao Y."/>
            <person name="Bi W."/>
            <person name="Wu M."/>
            <person name="Zhao G."/>
            <person name="Gong Y."/>
            <person name="Li W."/>
            <person name="Zhang P."/>
        </authorList>
    </citation>
    <scope>NUCLEOTIDE SEQUENCE [LARGE SCALE GENOMIC DNA]</scope>
    <source>
        <strain evidence="2">DYQJB</strain>
        <tissue evidence="2">Leaf</tissue>
    </source>
</reference>
<evidence type="ECO:0000313" key="3">
    <source>
        <dbReference type="Proteomes" id="UP001603857"/>
    </source>
</evidence>
<name>A0ABD1MN77_9FABA</name>
<dbReference type="EMBL" id="JBGMDY010000004">
    <property type="protein sequence ID" value="KAL2337257.1"/>
    <property type="molecule type" value="Genomic_DNA"/>
</dbReference>
<protein>
    <submittedName>
        <fullName evidence="2">Uncharacterized protein</fullName>
    </submittedName>
</protein>
<keyword evidence="3" id="KW-1185">Reference proteome</keyword>
<sequence length="215" mass="22887">MSVTSLHLASHSFRRFPACATAAALSSLSSVAFDRSSSTSPPHPVSMLKSPLPVNLRDSDRFSHHSLTAYAPATTSSAPSPTRGHSDRSTSLTLLYQATSAGSPGDDPDQESTPYEGSQHQRIILVNPFTQGMVVIDGASTLDALLRGLRGGKGGRPPTSRESIEALPSVEVEEGCGDLECVVCLEEFGVGVWRRRCCCSTMAEEALSGRHREKS</sequence>
<feature type="region of interest" description="Disordered" evidence="1">
    <location>
        <begin position="33"/>
        <end position="52"/>
    </location>
</feature>
<dbReference type="Proteomes" id="UP001603857">
    <property type="component" value="Unassembled WGS sequence"/>
</dbReference>
<feature type="region of interest" description="Disordered" evidence="1">
    <location>
        <begin position="98"/>
        <end position="117"/>
    </location>
</feature>
<proteinExistence type="predicted"/>
<evidence type="ECO:0000256" key="1">
    <source>
        <dbReference type="SAM" id="MobiDB-lite"/>
    </source>
</evidence>
<gene>
    <name evidence="2" type="ORF">Fmac_011703</name>
</gene>
<accession>A0ABD1MN77</accession>
<comment type="caution">
    <text evidence="2">The sequence shown here is derived from an EMBL/GenBank/DDBJ whole genome shotgun (WGS) entry which is preliminary data.</text>
</comment>
<feature type="region of interest" description="Disordered" evidence="1">
    <location>
        <begin position="70"/>
        <end position="89"/>
    </location>
</feature>
<organism evidence="2 3">
    <name type="scientific">Flemingia macrophylla</name>
    <dbReference type="NCBI Taxonomy" id="520843"/>
    <lineage>
        <taxon>Eukaryota</taxon>
        <taxon>Viridiplantae</taxon>
        <taxon>Streptophyta</taxon>
        <taxon>Embryophyta</taxon>
        <taxon>Tracheophyta</taxon>
        <taxon>Spermatophyta</taxon>
        <taxon>Magnoliopsida</taxon>
        <taxon>eudicotyledons</taxon>
        <taxon>Gunneridae</taxon>
        <taxon>Pentapetalae</taxon>
        <taxon>rosids</taxon>
        <taxon>fabids</taxon>
        <taxon>Fabales</taxon>
        <taxon>Fabaceae</taxon>
        <taxon>Papilionoideae</taxon>
        <taxon>50 kb inversion clade</taxon>
        <taxon>NPAAA clade</taxon>
        <taxon>indigoferoid/millettioid clade</taxon>
        <taxon>Phaseoleae</taxon>
        <taxon>Flemingia</taxon>
    </lineage>
</organism>